<organism evidence="6 7">
    <name type="scientific">Conexibacter arvalis</name>
    <dbReference type="NCBI Taxonomy" id="912552"/>
    <lineage>
        <taxon>Bacteria</taxon>
        <taxon>Bacillati</taxon>
        <taxon>Actinomycetota</taxon>
        <taxon>Thermoleophilia</taxon>
        <taxon>Solirubrobacterales</taxon>
        <taxon>Conexibacteraceae</taxon>
        <taxon>Conexibacter</taxon>
    </lineage>
</organism>
<name>A0A840IDE9_9ACTN</name>
<dbReference type="GO" id="GO:0030313">
    <property type="term" value="C:cell envelope"/>
    <property type="evidence" value="ECO:0007669"/>
    <property type="project" value="UniProtKB-SubCell"/>
</dbReference>
<evidence type="ECO:0000256" key="4">
    <source>
        <dbReference type="SAM" id="SignalP"/>
    </source>
</evidence>
<dbReference type="Pfam" id="PF13407">
    <property type="entry name" value="Peripla_BP_4"/>
    <property type="match status" value="1"/>
</dbReference>
<dbReference type="Proteomes" id="UP000585272">
    <property type="component" value="Unassembled WGS sequence"/>
</dbReference>
<feature type="chain" id="PRO_5032983890" evidence="4">
    <location>
        <begin position="22"/>
        <end position="371"/>
    </location>
</feature>
<dbReference type="PANTHER" id="PTHR46847:SF1">
    <property type="entry name" value="D-ALLOSE-BINDING PERIPLASMIC PROTEIN-RELATED"/>
    <property type="match status" value="1"/>
</dbReference>
<evidence type="ECO:0000256" key="3">
    <source>
        <dbReference type="ARBA" id="ARBA00022729"/>
    </source>
</evidence>
<evidence type="ECO:0000313" key="7">
    <source>
        <dbReference type="Proteomes" id="UP000585272"/>
    </source>
</evidence>
<dbReference type="CDD" id="cd06306">
    <property type="entry name" value="PBP1_TorT-like"/>
    <property type="match status" value="1"/>
</dbReference>
<evidence type="ECO:0000256" key="1">
    <source>
        <dbReference type="ARBA" id="ARBA00004196"/>
    </source>
</evidence>
<proteinExistence type="inferred from homology"/>
<sequence>MTRRVPIGLLCAALVAPFAAGCGSSEDSGPAQPQAAAQVPQVLKEPIPILRPDPDDVDVVREDEWTLLSEARERWNLCASFPTMKDPYWTAADYGAVSQAKRLGIKLTVLDAGGYDNLSKQVSDLEDCVASGADAVLVAAISGDGLRAKIDQLVADGTPVIETINRVESPNVTARANIDFRRLGLAAGEHLKREAGDRRLRVAWFPGPEGAGFAVRQDQGFKDALRGTNVEVVATKWGDTGRDVQLGLIEDTLQADPDIDWIVGVAPAAEAAYGAVREAGRVGKTKIASTYQTDAVAQEIEAGRVDYSGNDNVVWMAAMAVDLAVRALQDEDVRGDEIWPRPQAFVRGERIDFRDSSAFAPPSFKPQFSVG</sequence>
<accession>A0A840IDE9</accession>
<evidence type="ECO:0000313" key="6">
    <source>
        <dbReference type="EMBL" id="MBB4662094.1"/>
    </source>
</evidence>
<comment type="similarity">
    <text evidence="2">Belongs to the bacterial solute-binding protein 2 family.</text>
</comment>
<feature type="signal peptide" evidence="4">
    <location>
        <begin position="1"/>
        <end position="21"/>
    </location>
</feature>
<evidence type="ECO:0000256" key="2">
    <source>
        <dbReference type="ARBA" id="ARBA00007639"/>
    </source>
</evidence>
<dbReference type="PANTHER" id="PTHR46847">
    <property type="entry name" value="D-ALLOSE-BINDING PERIPLASMIC PROTEIN-RELATED"/>
    <property type="match status" value="1"/>
</dbReference>
<dbReference type="AlphaFoldDB" id="A0A840IDE9"/>
<comment type="caution">
    <text evidence="6">The sequence shown here is derived from an EMBL/GenBank/DDBJ whole genome shotgun (WGS) entry which is preliminary data.</text>
</comment>
<feature type="domain" description="Periplasmic binding protein" evidence="5">
    <location>
        <begin position="80"/>
        <end position="331"/>
    </location>
</feature>
<gene>
    <name evidence="6" type="ORF">BDZ31_001667</name>
</gene>
<dbReference type="NCBIfam" id="NF008185">
    <property type="entry name" value="PRK10936.1"/>
    <property type="match status" value="1"/>
</dbReference>
<dbReference type="InterPro" id="IPR025997">
    <property type="entry name" value="SBP_2_dom"/>
</dbReference>
<dbReference type="SUPFAM" id="SSF53822">
    <property type="entry name" value="Periplasmic binding protein-like I"/>
    <property type="match status" value="1"/>
</dbReference>
<dbReference type="EMBL" id="JACHNU010000001">
    <property type="protein sequence ID" value="MBB4662094.1"/>
    <property type="molecule type" value="Genomic_DNA"/>
</dbReference>
<dbReference type="Gene3D" id="3.40.50.2300">
    <property type="match status" value="2"/>
</dbReference>
<dbReference type="PROSITE" id="PS51257">
    <property type="entry name" value="PROKAR_LIPOPROTEIN"/>
    <property type="match status" value="1"/>
</dbReference>
<dbReference type="RefSeq" id="WP_183340813.1">
    <property type="nucleotide sequence ID" value="NZ_JACHNU010000001.1"/>
</dbReference>
<reference evidence="6 7" key="1">
    <citation type="submission" date="2020-08" db="EMBL/GenBank/DDBJ databases">
        <title>Genomic Encyclopedia of Archaeal and Bacterial Type Strains, Phase II (KMG-II): from individual species to whole genera.</title>
        <authorList>
            <person name="Goeker M."/>
        </authorList>
    </citation>
    <scope>NUCLEOTIDE SEQUENCE [LARGE SCALE GENOMIC DNA]</scope>
    <source>
        <strain evidence="6 7">DSM 23288</strain>
    </source>
</reference>
<keyword evidence="7" id="KW-1185">Reference proteome</keyword>
<comment type="subcellular location">
    <subcellularLocation>
        <location evidence="1">Cell envelope</location>
    </subcellularLocation>
</comment>
<protein>
    <submittedName>
        <fullName evidence="6">Protein TorT</fullName>
    </submittedName>
</protein>
<dbReference type="InterPro" id="IPR028082">
    <property type="entry name" value="Peripla_BP_I"/>
</dbReference>
<dbReference type="GO" id="GO:0030246">
    <property type="term" value="F:carbohydrate binding"/>
    <property type="evidence" value="ECO:0007669"/>
    <property type="project" value="UniProtKB-ARBA"/>
</dbReference>
<evidence type="ECO:0000259" key="5">
    <source>
        <dbReference type="Pfam" id="PF13407"/>
    </source>
</evidence>
<keyword evidence="3 4" id="KW-0732">Signal</keyword>